<feature type="compositionally biased region" description="Polar residues" evidence="1">
    <location>
        <begin position="91"/>
        <end position="100"/>
    </location>
</feature>
<gene>
    <name evidence="2" type="ORF">Daus18300_012912</name>
</gene>
<evidence type="ECO:0000313" key="2">
    <source>
        <dbReference type="EMBL" id="KAL1850434.1"/>
    </source>
</evidence>
<name>A0ABR3W0Y3_9PEZI</name>
<sequence length="243" mass="27597">MASSSSAIPRFLLPQSGRIWQRANLGIHNHNHRHLPNPDRRIVRYASASSKGPKAQGKPIVLEQPERFNPPSHGARLPRKDRPKQQHYGGTLSSEELSSQSRKQYPGLMAPQGTWAHWFWNSQGLHLSITLGTLAGLAIFVGTENFKSNTPFADMLPARSDYWEHPIESLRTLYDVWRLTQLHNSAVVAEKRKKNVDDVVKRSEYRKAHGLEKDGAFGNWTVREDPQSPQAEPGKREKWLGVF</sequence>
<dbReference type="EMBL" id="JAWRVE010000186">
    <property type="protein sequence ID" value="KAL1850434.1"/>
    <property type="molecule type" value="Genomic_DNA"/>
</dbReference>
<comment type="caution">
    <text evidence="2">The sequence shown here is derived from an EMBL/GenBank/DDBJ whole genome shotgun (WGS) entry which is preliminary data.</text>
</comment>
<feature type="compositionally biased region" description="Basic and acidic residues" evidence="1">
    <location>
        <begin position="233"/>
        <end position="243"/>
    </location>
</feature>
<dbReference type="Proteomes" id="UP001583177">
    <property type="component" value="Unassembled WGS sequence"/>
</dbReference>
<proteinExistence type="predicted"/>
<reference evidence="2 3" key="1">
    <citation type="journal article" date="2024" name="IMA Fungus">
        <title>IMA Genome - F19 : A genome assembly and annotation guide to empower mycologists, including annotated draft genome sequences of Ceratocystis pirilliformis, Diaporthe australafricana, Fusarium ophioides, Paecilomyces lecythidis, and Sporothrix stenoceras.</title>
        <authorList>
            <person name="Aylward J."/>
            <person name="Wilson A.M."/>
            <person name="Visagie C.M."/>
            <person name="Spraker J."/>
            <person name="Barnes I."/>
            <person name="Buitendag C."/>
            <person name="Ceriani C."/>
            <person name="Del Mar Angel L."/>
            <person name="du Plessis D."/>
            <person name="Fuchs T."/>
            <person name="Gasser K."/>
            <person name="Kramer D."/>
            <person name="Li W."/>
            <person name="Munsamy K."/>
            <person name="Piso A."/>
            <person name="Price J.L."/>
            <person name="Sonnekus B."/>
            <person name="Thomas C."/>
            <person name="van der Nest A."/>
            <person name="van Dijk A."/>
            <person name="van Heerden A."/>
            <person name="van Vuuren N."/>
            <person name="Yilmaz N."/>
            <person name="Duong T.A."/>
            <person name="van der Merwe N.A."/>
            <person name="Wingfield M.J."/>
            <person name="Wingfield B.D."/>
        </authorList>
    </citation>
    <scope>NUCLEOTIDE SEQUENCE [LARGE SCALE GENOMIC DNA]</scope>
    <source>
        <strain evidence="2 3">CMW 18300</strain>
    </source>
</reference>
<feature type="region of interest" description="Disordered" evidence="1">
    <location>
        <begin position="48"/>
        <end position="100"/>
    </location>
</feature>
<organism evidence="2 3">
    <name type="scientific">Diaporthe australafricana</name>
    <dbReference type="NCBI Taxonomy" id="127596"/>
    <lineage>
        <taxon>Eukaryota</taxon>
        <taxon>Fungi</taxon>
        <taxon>Dikarya</taxon>
        <taxon>Ascomycota</taxon>
        <taxon>Pezizomycotina</taxon>
        <taxon>Sordariomycetes</taxon>
        <taxon>Sordariomycetidae</taxon>
        <taxon>Diaporthales</taxon>
        <taxon>Diaporthaceae</taxon>
        <taxon>Diaporthe</taxon>
    </lineage>
</organism>
<keyword evidence="3" id="KW-1185">Reference proteome</keyword>
<feature type="region of interest" description="Disordered" evidence="1">
    <location>
        <begin position="218"/>
        <end position="243"/>
    </location>
</feature>
<evidence type="ECO:0000313" key="3">
    <source>
        <dbReference type="Proteomes" id="UP001583177"/>
    </source>
</evidence>
<accession>A0ABR3W0Y3</accession>
<evidence type="ECO:0000256" key="1">
    <source>
        <dbReference type="SAM" id="MobiDB-lite"/>
    </source>
</evidence>
<protein>
    <submittedName>
        <fullName evidence="2">Uncharacterized protein</fullName>
    </submittedName>
</protein>